<sequence>MRRRKSTYSRFSPSVAADASGCSACHLSMLLCMSSRRCSSWALRGPNCLVSRWRPVQKALSVPSSRPTQMLLIAAASAGSARKALAAAGAVGASGAGALRGARDMPGALSWYWCGRSWVT</sequence>
<protein>
    <submittedName>
        <fullName evidence="1">Uncharacterized protein</fullName>
    </submittedName>
</protein>
<name>A0ABN9TR01_9DINO</name>
<evidence type="ECO:0000313" key="1">
    <source>
        <dbReference type="EMBL" id="CAK0848512.1"/>
    </source>
</evidence>
<keyword evidence="2" id="KW-1185">Reference proteome</keyword>
<evidence type="ECO:0000313" key="2">
    <source>
        <dbReference type="Proteomes" id="UP001189429"/>
    </source>
</evidence>
<accession>A0ABN9TR01</accession>
<organism evidence="1 2">
    <name type="scientific">Prorocentrum cordatum</name>
    <dbReference type="NCBI Taxonomy" id="2364126"/>
    <lineage>
        <taxon>Eukaryota</taxon>
        <taxon>Sar</taxon>
        <taxon>Alveolata</taxon>
        <taxon>Dinophyceae</taxon>
        <taxon>Prorocentrales</taxon>
        <taxon>Prorocentraceae</taxon>
        <taxon>Prorocentrum</taxon>
    </lineage>
</organism>
<proteinExistence type="predicted"/>
<comment type="caution">
    <text evidence="1">The sequence shown here is derived from an EMBL/GenBank/DDBJ whole genome shotgun (WGS) entry which is preliminary data.</text>
</comment>
<gene>
    <name evidence="1" type="ORF">PCOR1329_LOCUS41434</name>
</gene>
<dbReference type="EMBL" id="CAUYUJ010014984">
    <property type="protein sequence ID" value="CAK0848512.1"/>
    <property type="molecule type" value="Genomic_DNA"/>
</dbReference>
<dbReference type="Proteomes" id="UP001189429">
    <property type="component" value="Unassembled WGS sequence"/>
</dbReference>
<reference evidence="1" key="1">
    <citation type="submission" date="2023-10" db="EMBL/GenBank/DDBJ databases">
        <authorList>
            <person name="Chen Y."/>
            <person name="Shah S."/>
            <person name="Dougan E. K."/>
            <person name="Thang M."/>
            <person name="Chan C."/>
        </authorList>
    </citation>
    <scope>NUCLEOTIDE SEQUENCE [LARGE SCALE GENOMIC DNA]</scope>
</reference>